<gene>
    <name evidence="2" type="ORF">B0H16DRAFT_1481580</name>
</gene>
<comment type="caution">
    <text evidence="2">The sequence shown here is derived from an EMBL/GenBank/DDBJ whole genome shotgun (WGS) entry which is preliminary data.</text>
</comment>
<feature type="region of interest" description="Disordered" evidence="1">
    <location>
        <begin position="1"/>
        <end position="27"/>
    </location>
</feature>
<dbReference type="Proteomes" id="UP001215598">
    <property type="component" value="Unassembled WGS sequence"/>
</dbReference>
<feature type="compositionally biased region" description="Basic residues" evidence="1">
    <location>
        <begin position="45"/>
        <end position="55"/>
    </location>
</feature>
<accession>A0AAD7GX52</accession>
<feature type="region of interest" description="Disordered" evidence="1">
    <location>
        <begin position="44"/>
        <end position="80"/>
    </location>
</feature>
<dbReference type="Pfam" id="PF20414">
    <property type="entry name" value="DUF6698"/>
    <property type="match status" value="1"/>
</dbReference>
<evidence type="ECO:0000313" key="2">
    <source>
        <dbReference type="EMBL" id="KAJ7707288.1"/>
    </source>
</evidence>
<keyword evidence="3" id="KW-1185">Reference proteome</keyword>
<organism evidence="2 3">
    <name type="scientific">Mycena metata</name>
    <dbReference type="NCBI Taxonomy" id="1033252"/>
    <lineage>
        <taxon>Eukaryota</taxon>
        <taxon>Fungi</taxon>
        <taxon>Dikarya</taxon>
        <taxon>Basidiomycota</taxon>
        <taxon>Agaricomycotina</taxon>
        <taxon>Agaricomycetes</taxon>
        <taxon>Agaricomycetidae</taxon>
        <taxon>Agaricales</taxon>
        <taxon>Marasmiineae</taxon>
        <taxon>Mycenaceae</taxon>
        <taxon>Mycena</taxon>
    </lineage>
</organism>
<proteinExistence type="predicted"/>
<reference evidence="2" key="1">
    <citation type="submission" date="2023-03" db="EMBL/GenBank/DDBJ databases">
        <title>Massive genome expansion in bonnet fungi (Mycena s.s.) driven by repeated elements and novel gene families across ecological guilds.</title>
        <authorList>
            <consortium name="Lawrence Berkeley National Laboratory"/>
            <person name="Harder C.B."/>
            <person name="Miyauchi S."/>
            <person name="Viragh M."/>
            <person name="Kuo A."/>
            <person name="Thoen E."/>
            <person name="Andreopoulos B."/>
            <person name="Lu D."/>
            <person name="Skrede I."/>
            <person name="Drula E."/>
            <person name="Henrissat B."/>
            <person name="Morin E."/>
            <person name="Kohler A."/>
            <person name="Barry K."/>
            <person name="LaButti K."/>
            <person name="Morin E."/>
            <person name="Salamov A."/>
            <person name="Lipzen A."/>
            <person name="Mereny Z."/>
            <person name="Hegedus B."/>
            <person name="Baldrian P."/>
            <person name="Stursova M."/>
            <person name="Weitz H."/>
            <person name="Taylor A."/>
            <person name="Grigoriev I.V."/>
            <person name="Nagy L.G."/>
            <person name="Martin F."/>
            <person name="Kauserud H."/>
        </authorList>
    </citation>
    <scope>NUCLEOTIDE SEQUENCE</scope>
    <source>
        <strain evidence="2">CBHHK182m</strain>
    </source>
</reference>
<evidence type="ECO:0000256" key="1">
    <source>
        <dbReference type="SAM" id="MobiDB-lite"/>
    </source>
</evidence>
<dbReference type="AlphaFoldDB" id="A0AAD7GX52"/>
<feature type="compositionally biased region" description="Polar residues" evidence="1">
    <location>
        <begin position="66"/>
        <end position="78"/>
    </location>
</feature>
<dbReference type="InterPro" id="IPR046521">
    <property type="entry name" value="DUF6698"/>
</dbReference>
<sequence length="436" mass="47565">MSTAGTPLSETTNTSGDGQDVAQDSLQTLRAELDAMKGLVAGFTKRTRSRKRKRRASSDSDVENDAPTSNKAKSSTVPEQDFASHGRMIMRFLGPFENIEDIITHGLRVDTALVGDEVAVESLADARLTESWTILHQKFPGFHSLMLANHANLDVIHSISRKINTGMEGARSDDTGTLKPRILGWTAEDLAPDAKITIMTSASKATRAADPAAEFPDPLAAFQSGDFEITGRKYPCFLFPFGQPNDETALDTILEGPIMLRCSKALLMGPSSALQGDGFHQGKPGNASLIGLKMFTKRVIAYIACQVRFNLSSLQNWNRIDSEFDYEEFFWLIVKLFDDGPFAKKTIALYNRVVLGHAAGIAAAPAAASDSAPALDHMQRLQAARDVLPTSIQEEKGQLLHWDVAVRVDPPNPVDLIHWVLRLVTRSGGHQRSLAG</sequence>
<evidence type="ECO:0000313" key="3">
    <source>
        <dbReference type="Proteomes" id="UP001215598"/>
    </source>
</evidence>
<name>A0AAD7GX52_9AGAR</name>
<protein>
    <submittedName>
        <fullName evidence="2">Uncharacterized protein</fullName>
    </submittedName>
</protein>
<dbReference type="EMBL" id="JARKIB010000443">
    <property type="protein sequence ID" value="KAJ7707288.1"/>
    <property type="molecule type" value="Genomic_DNA"/>
</dbReference>